<dbReference type="SUPFAM" id="SSF52499">
    <property type="entry name" value="Isochorismatase-like hydrolases"/>
    <property type="match status" value="1"/>
</dbReference>
<dbReference type="PANTHER" id="PTHR14119">
    <property type="entry name" value="HYDROLASE"/>
    <property type="match status" value="1"/>
</dbReference>
<dbReference type="GO" id="GO:0016787">
    <property type="term" value="F:hydrolase activity"/>
    <property type="evidence" value="ECO:0007669"/>
    <property type="project" value="UniProtKB-KW"/>
</dbReference>
<dbReference type="RefSeq" id="XP_052942766.1">
    <property type="nucleotide sequence ID" value="XM_053091070.1"/>
</dbReference>
<dbReference type="EMBL" id="JAKWFO010000013">
    <property type="protein sequence ID" value="KAI9632989.1"/>
    <property type="molecule type" value="Genomic_DNA"/>
</dbReference>
<dbReference type="AlphaFoldDB" id="A0AA38H5S7"/>
<dbReference type="InterPro" id="IPR050993">
    <property type="entry name" value="Isochorismatase_domain"/>
</dbReference>
<organism evidence="3 4">
    <name type="scientific">Dioszegia hungarica</name>
    <dbReference type="NCBI Taxonomy" id="4972"/>
    <lineage>
        <taxon>Eukaryota</taxon>
        <taxon>Fungi</taxon>
        <taxon>Dikarya</taxon>
        <taxon>Basidiomycota</taxon>
        <taxon>Agaricomycotina</taxon>
        <taxon>Tremellomycetes</taxon>
        <taxon>Tremellales</taxon>
        <taxon>Bulleribasidiaceae</taxon>
        <taxon>Dioszegia</taxon>
    </lineage>
</organism>
<keyword evidence="3" id="KW-0378">Hydrolase</keyword>
<name>A0AA38H5S7_9TREE</name>
<dbReference type="InterPro" id="IPR000868">
    <property type="entry name" value="Isochorismatase-like_dom"/>
</dbReference>
<sequence length="257" mass="27911">MPHSPHFVFGYPQTGAGDSPPSLLAPLPLALFFHPPHYITQQEMASSLTKALDPKRTLLLICDVQTKFREATYGFSDMCSAIRKMTKAATILEMPVMATEQNPKALGETVPDVGLAEVPSELLLGAHPKTKFSMCISPVQEAIKDKNIDAAIIVGIESHICVLQTTLDLLASDLRVFVLADAVSSVHKQEIPVALEVMRQAGAVVTTSESIVFRLMRDASDPKFKPFVKLIKEEKDAGNTKRALETFLGGAAEQGKL</sequence>
<dbReference type="Pfam" id="PF00857">
    <property type="entry name" value="Isochorismatase"/>
    <property type="match status" value="1"/>
</dbReference>
<comment type="caution">
    <text evidence="3">The sequence shown here is derived from an EMBL/GenBank/DDBJ whole genome shotgun (WGS) entry which is preliminary data.</text>
</comment>
<dbReference type="GeneID" id="77730275"/>
<reference evidence="3" key="1">
    <citation type="journal article" date="2022" name="G3 (Bethesda)">
        <title>High quality genome of the basidiomycete yeast Dioszegia hungarica PDD-24b-2 isolated from cloud water.</title>
        <authorList>
            <person name="Jarrige D."/>
            <person name="Haridas S."/>
            <person name="Bleykasten-Grosshans C."/>
            <person name="Joly M."/>
            <person name="Nadalig T."/>
            <person name="Sancelme M."/>
            <person name="Vuilleumier S."/>
            <person name="Grigoriev I.V."/>
            <person name="Amato P."/>
            <person name="Bringel F."/>
        </authorList>
    </citation>
    <scope>NUCLEOTIDE SEQUENCE</scope>
    <source>
        <strain evidence="3">PDD-24b-2</strain>
    </source>
</reference>
<gene>
    <name evidence="3" type="ORF">MKK02DRAFT_40370</name>
</gene>
<evidence type="ECO:0000259" key="2">
    <source>
        <dbReference type="Pfam" id="PF00857"/>
    </source>
</evidence>
<accession>A0AA38H5S7</accession>
<dbReference type="PANTHER" id="PTHR14119:SF3">
    <property type="entry name" value="ISOCHORISMATASE DOMAIN-CONTAINING PROTEIN 2"/>
    <property type="match status" value="1"/>
</dbReference>
<evidence type="ECO:0000313" key="3">
    <source>
        <dbReference type="EMBL" id="KAI9632989.1"/>
    </source>
</evidence>
<keyword evidence="4" id="KW-1185">Reference proteome</keyword>
<feature type="domain" description="Isochorismatase-like" evidence="2">
    <location>
        <begin position="57"/>
        <end position="209"/>
    </location>
</feature>
<dbReference type="InterPro" id="IPR036380">
    <property type="entry name" value="Isochorismatase-like_sf"/>
</dbReference>
<protein>
    <submittedName>
        <fullName evidence="3">Isochorismatase hydrolase</fullName>
    </submittedName>
</protein>
<proteinExistence type="inferred from homology"/>
<dbReference type="Proteomes" id="UP001164286">
    <property type="component" value="Unassembled WGS sequence"/>
</dbReference>
<evidence type="ECO:0000313" key="4">
    <source>
        <dbReference type="Proteomes" id="UP001164286"/>
    </source>
</evidence>
<comment type="similarity">
    <text evidence="1">Belongs to the isochorismatase family.</text>
</comment>
<evidence type="ECO:0000256" key="1">
    <source>
        <dbReference type="ARBA" id="ARBA00006336"/>
    </source>
</evidence>
<dbReference type="Gene3D" id="3.40.50.850">
    <property type="entry name" value="Isochorismatase-like"/>
    <property type="match status" value="1"/>
</dbReference>